<keyword evidence="3" id="KW-1185">Reference proteome</keyword>
<evidence type="ECO:0000313" key="2">
    <source>
        <dbReference type="EMBL" id="MDI9875111.1"/>
    </source>
</evidence>
<organism evidence="2 3">
    <name type="scientific">Flectobacillus rivi</name>
    <dbReference type="NCBI Taxonomy" id="2984209"/>
    <lineage>
        <taxon>Bacteria</taxon>
        <taxon>Pseudomonadati</taxon>
        <taxon>Bacteroidota</taxon>
        <taxon>Cytophagia</taxon>
        <taxon>Cytophagales</taxon>
        <taxon>Flectobacillaceae</taxon>
        <taxon>Flectobacillus</taxon>
    </lineage>
</organism>
<feature type="chain" id="PRO_5045841147" evidence="1">
    <location>
        <begin position="19"/>
        <end position="139"/>
    </location>
</feature>
<name>A0ABT6Z3D6_9BACT</name>
<evidence type="ECO:0000256" key="1">
    <source>
        <dbReference type="SAM" id="SignalP"/>
    </source>
</evidence>
<dbReference type="Proteomes" id="UP001225761">
    <property type="component" value="Unassembled WGS sequence"/>
</dbReference>
<sequence>MKQITLLIAILLSAQINAQQNKLLFKSSDLFAQIKDTTKITSISTNPIGRYILVKYADGSKEKISKDTLWGIISKGNVYRIYGSGLFEVSNYQSADVIEYKDLTNIYYKNNSIPQYRYYYSKTLNSRIVNSRNKALKEE</sequence>
<evidence type="ECO:0000313" key="3">
    <source>
        <dbReference type="Proteomes" id="UP001225761"/>
    </source>
</evidence>
<dbReference type="EMBL" id="JASHIE010000006">
    <property type="protein sequence ID" value="MDI9875111.1"/>
    <property type="molecule type" value="Genomic_DNA"/>
</dbReference>
<gene>
    <name evidence="2" type="ORF">QM481_11285</name>
</gene>
<reference evidence="2 3" key="1">
    <citation type="submission" date="2023-05" db="EMBL/GenBank/DDBJ databases">
        <title>Novel species of genus Flectobacillus isolated from stream in China.</title>
        <authorList>
            <person name="Lu H."/>
        </authorList>
    </citation>
    <scope>NUCLEOTIDE SEQUENCE [LARGE SCALE GENOMIC DNA]</scope>
    <source>
        <strain evidence="2 3">LFS242W</strain>
    </source>
</reference>
<accession>A0ABT6Z3D6</accession>
<comment type="caution">
    <text evidence="2">The sequence shown here is derived from an EMBL/GenBank/DDBJ whole genome shotgun (WGS) entry which is preliminary data.</text>
</comment>
<feature type="signal peptide" evidence="1">
    <location>
        <begin position="1"/>
        <end position="18"/>
    </location>
</feature>
<protein>
    <submittedName>
        <fullName evidence="2">Uncharacterized protein</fullName>
    </submittedName>
</protein>
<dbReference type="RefSeq" id="WP_283381856.1">
    <property type="nucleotide sequence ID" value="NZ_JASHIE010000006.1"/>
</dbReference>
<proteinExistence type="predicted"/>
<keyword evidence="1" id="KW-0732">Signal</keyword>